<dbReference type="OrthoDB" id="3212365at2"/>
<proteinExistence type="predicted"/>
<organism evidence="1 2">
    <name type="scientific">Pseudonocardia kunmingensis</name>
    <dbReference type="NCBI Taxonomy" id="630975"/>
    <lineage>
        <taxon>Bacteria</taxon>
        <taxon>Bacillati</taxon>
        <taxon>Actinomycetota</taxon>
        <taxon>Actinomycetes</taxon>
        <taxon>Pseudonocardiales</taxon>
        <taxon>Pseudonocardiaceae</taxon>
        <taxon>Pseudonocardia</taxon>
    </lineage>
</organism>
<dbReference type="Proteomes" id="UP000315677">
    <property type="component" value="Unassembled WGS sequence"/>
</dbReference>
<keyword evidence="2" id="KW-1185">Reference proteome</keyword>
<protein>
    <submittedName>
        <fullName evidence="1">Uncharacterized protein</fullName>
    </submittedName>
</protein>
<dbReference type="AlphaFoldDB" id="A0A543DI26"/>
<accession>A0A543DI26</accession>
<comment type="caution">
    <text evidence="1">The sequence shown here is derived from an EMBL/GenBank/DDBJ whole genome shotgun (WGS) entry which is preliminary data.</text>
</comment>
<sequence length="346" mass="37083">MTTYAYDTSTHQLLAVWDTGMGAGAHTVARLNAATQETVGLHLAQALTRMSEAVWLSYVRPEIFDLPVSAAVQAMRRPHLPEAGLVRVEMHPVVDSAHRVGRELREVGSAGVTRAVIADVEEEMAAAGNAERGDLSARARQAVMLTRVAPSPAQIVEADRMLHEVPMCSPRLYTDVEPAAAGVAAIHWFLAAVSVMERLADTTGEGALDKAEQVEYFDSAVAHTVVRMVAGGRPDRTPLAIAQELLQMAVMASRGLLIAPNEPVQDGPCFTALDPARPARCLLDGLVGGIQALAALHATHLECGFDPGCDEVEWMEHARTHFDEAVRQEAAARAPERMAELVVATA</sequence>
<name>A0A543DI26_9PSEU</name>
<reference evidence="1 2" key="1">
    <citation type="submission" date="2019-06" db="EMBL/GenBank/DDBJ databases">
        <title>Sequencing the genomes of 1000 actinobacteria strains.</title>
        <authorList>
            <person name="Klenk H.-P."/>
        </authorList>
    </citation>
    <scope>NUCLEOTIDE SEQUENCE [LARGE SCALE GENOMIC DNA]</scope>
    <source>
        <strain evidence="1 2">DSM 45301</strain>
    </source>
</reference>
<evidence type="ECO:0000313" key="1">
    <source>
        <dbReference type="EMBL" id="TQM08998.1"/>
    </source>
</evidence>
<evidence type="ECO:0000313" key="2">
    <source>
        <dbReference type="Proteomes" id="UP000315677"/>
    </source>
</evidence>
<gene>
    <name evidence="1" type="ORF">FB558_4739</name>
</gene>
<dbReference type="EMBL" id="VFPA01000003">
    <property type="protein sequence ID" value="TQM08998.1"/>
    <property type="molecule type" value="Genomic_DNA"/>
</dbReference>
<dbReference type="RefSeq" id="WP_142056879.1">
    <property type="nucleotide sequence ID" value="NZ_VFPA01000003.1"/>
</dbReference>